<evidence type="ECO:0000256" key="1">
    <source>
        <dbReference type="ARBA" id="ARBA00022491"/>
    </source>
</evidence>
<gene>
    <name evidence="7" type="ORF">D7D94_01375</name>
</gene>
<keyword evidence="8" id="KW-1185">Reference proteome</keyword>
<dbReference type="Pfam" id="PF00440">
    <property type="entry name" value="TetR_N"/>
    <property type="match status" value="1"/>
</dbReference>
<dbReference type="OrthoDB" id="329481at2"/>
<keyword evidence="2" id="KW-0805">Transcription regulation</keyword>
<dbReference type="InterPro" id="IPR050109">
    <property type="entry name" value="HTH-type_TetR-like_transc_reg"/>
</dbReference>
<dbReference type="PRINTS" id="PR00400">
    <property type="entry name" value="TETREPRESSOR"/>
</dbReference>
<feature type="DNA-binding region" description="H-T-H motif" evidence="5">
    <location>
        <begin position="60"/>
        <end position="79"/>
    </location>
</feature>
<dbReference type="Gene3D" id="1.10.10.60">
    <property type="entry name" value="Homeodomain-like"/>
    <property type="match status" value="1"/>
</dbReference>
<dbReference type="InterPro" id="IPR036271">
    <property type="entry name" value="Tet_transcr_reg_TetR-rel_C_sf"/>
</dbReference>
<accession>A0A6I6E596</accession>
<evidence type="ECO:0000256" key="4">
    <source>
        <dbReference type="ARBA" id="ARBA00023163"/>
    </source>
</evidence>
<dbReference type="EMBL" id="CP032550">
    <property type="protein sequence ID" value="QGU26488.1"/>
    <property type="molecule type" value="Genomic_DNA"/>
</dbReference>
<proteinExistence type="predicted"/>
<keyword evidence="4" id="KW-0804">Transcription</keyword>
<dbReference type="InterPro" id="IPR004111">
    <property type="entry name" value="Repressor_TetR_C"/>
</dbReference>
<evidence type="ECO:0000256" key="2">
    <source>
        <dbReference type="ARBA" id="ARBA00023015"/>
    </source>
</evidence>
<dbReference type="InterPro" id="IPR009057">
    <property type="entry name" value="Homeodomain-like_sf"/>
</dbReference>
<dbReference type="Proteomes" id="UP000422989">
    <property type="component" value="Chromosome"/>
</dbReference>
<dbReference type="Pfam" id="PF02909">
    <property type="entry name" value="TetR_C_1"/>
    <property type="match status" value="1"/>
</dbReference>
<dbReference type="AlphaFoldDB" id="A0A6I6E596"/>
<evidence type="ECO:0000313" key="8">
    <source>
        <dbReference type="Proteomes" id="UP000422989"/>
    </source>
</evidence>
<dbReference type="InterPro" id="IPR001647">
    <property type="entry name" value="HTH_TetR"/>
</dbReference>
<dbReference type="GO" id="GO:0045892">
    <property type="term" value="P:negative regulation of DNA-templated transcription"/>
    <property type="evidence" value="ECO:0007669"/>
    <property type="project" value="InterPro"/>
</dbReference>
<organism evidence="7 8">
    <name type="scientific">Microbacterium oryzae</name>
    <dbReference type="NCBI Taxonomy" id="743009"/>
    <lineage>
        <taxon>Bacteria</taxon>
        <taxon>Bacillati</taxon>
        <taxon>Actinomycetota</taxon>
        <taxon>Actinomycetes</taxon>
        <taxon>Micrococcales</taxon>
        <taxon>Microbacteriaceae</taxon>
        <taxon>Microbacterium</taxon>
    </lineage>
</organism>
<dbReference type="Gene3D" id="1.10.357.10">
    <property type="entry name" value="Tetracycline Repressor, domain 2"/>
    <property type="match status" value="1"/>
</dbReference>
<dbReference type="SUPFAM" id="SSF46689">
    <property type="entry name" value="Homeodomain-like"/>
    <property type="match status" value="1"/>
</dbReference>
<protein>
    <submittedName>
        <fullName evidence="7">TetR/AcrR family transcriptional regulator</fullName>
    </submittedName>
</protein>
<dbReference type="GO" id="GO:0046677">
    <property type="term" value="P:response to antibiotic"/>
    <property type="evidence" value="ECO:0007669"/>
    <property type="project" value="InterPro"/>
</dbReference>
<evidence type="ECO:0000256" key="3">
    <source>
        <dbReference type="ARBA" id="ARBA00023125"/>
    </source>
</evidence>
<keyword evidence="3 5" id="KW-0238">DNA-binding</keyword>
<reference evidence="7 8" key="1">
    <citation type="submission" date="2018-09" db="EMBL/GenBank/DDBJ databases">
        <title>Whole genome sequencing of Microbacterium oryzae strain MB-10T.</title>
        <authorList>
            <person name="Das S.K."/>
        </authorList>
    </citation>
    <scope>NUCLEOTIDE SEQUENCE [LARGE SCALE GENOMIC DNA]</scope>
    <source>
        <strain evidence="7 8">MB-10</strain>
    </source>
</reference>
<evidence type="ECO:0000256" key="5">
    <source>
        <dbReference type="PROSITE-ProRule" id="PRU00335"/>
    </source>
</evidence>
<evidence type="ECO:0000259" key="6">
    <source>
        <dbReference type="PROSITE" id="PS50977"/>
    </source>
</evidence>
<dbReference type="GO" id="GO:0003700">
    <property type="term" value="F:DNA-binding transcription factor activity"/>
    <property type="evidence" value="ECO:0007669"/>
    <property type="project" value="TreeGrafter"/>
</dbReference>
<dbReference type="SUPFAM" id="SSF48498">
    <property type="entry name" value="Tetracyclin repressor-like, C-terminal domain"/>
    <property type="match status" value="1"/>
</dbReference>
<feature type="domain" description="HTH tetR-type" evidence="6">
    <location>
        <begin position="37"/>
        <end position="97"/>
    </location>
</feature>
<dbReference type="PANTHER" id="PTHR30055:SF151">
    <property type="entry name" value="TRANSCRIPTIONAL REGULATORY PROTEIN"/>
    <property type="match status" value="1"/>
</dbReference>
<dbReference type="PANTHER" id="PTHR30055">
    <property type="entry name" value="HTH-TYPE TRANSCRIPTIONAL REGULATOR RUTR"/>
    <property type="match status" value="1"/>
</dbReference>
<name>A0A6I6E596_9MICO</name>
<dbReference type="InterPro" id="IPR003012">
    <property type="entry name" value="Tet_transcr_reg_TetR"/>
</dbReference>
<dbReference type="GO" id="GO:0000976">
    <property type="term" value="F:transcription cis-regulatory region binding"/>
    <property type="evidence" value="ECO:0007669"/>
    <property type="project" value="TreeGrafter"/>
</dbReference>
<dbReference type="KEGG" id="moj:D7D94_01375"/>
<keyword evidence="1" id="KW-0678">Repressor</keyword>
<sequence>MTCSLTVSICSRTAYGTTYIVIRTVYAVKGEVDMAEKLSQRTIAEAALAVIDAEGEDALSMRKLAQTLGSSAMSIYTYFPDKQALLDGVTQLLLAEVATPTDELHWRDAMRFIMRSVRDVALRHPRAATLIRRFPPHTPDALAFVEAGFRCFRRAGFDALSTARCYRALAAYSLGTIDVELGGYFGAEARRITPPARESIDELSAARLLPLVTEIGPTLNGQDDTAEFEYGLELLLDGFADAMSRAGRPV</sequence>
<evidence type="ECO:0000313" key="7">
    <source>
        <dbReference type="EMBL" id="QGU26488.1"/>
    </source>
</evidence>
<dbReference type="PROSITE" id="PS50977">
    <property type="entry name" value="HTH_TETR_2"/>
    <property type="match status" value="1"/>
</dbReference>